<dbReference type="EC" id="3.2.1.23" evidence="3"/>
<evidence type="ECO:0000256" key="8">
    <source>
        <dbReference type="RuleBase" id="RU003679"/>
    </source>
</evidence>
<dbReference type="Pfam" id="PF01301">
    <property type="entry name" value="Glyco_hydro_35"/>
    <property type="match status" value="1"/>
</dbReference>
<dbReference type="Gene3D" id="2.60.120.260">
    <property type="entry name" value="Galactose-binding domain-like"/>
    <property type="match status" value="2"/>
</dbReference>
<keyword evidence="7" id="KW-0326">Glycosidase</keyword>
<evidence type="ECO:0000256" key="9">
    <source>
        <dbReference type="SAM" id="SignalP"/>
    </source>
</evidence>
<dbReference type="Pfam" id="PF13363">
    <property type="entry name" value="BetaGal_dom3"/>
    <property type="match status" value="1"/>
</dbReference>
<keyword evidence="5" id="KW-0378">Hydrolase</keyword>
<evidence type="ECO:0000256" key="5">
    <source>
        <dbReference type="ARBA" id="ARBA00022801"/>
    </source>
</evidence>
<dbReference type="InterPro" id="IPR018954">
    <property type="entry name" value="Betagal_dom2"/>
</dbReference>
<dbReference type="Proteomes" id="UP000803884">
    <property type="component" value="Unassembled WGS sequence"/>
</dbReference>
<accession>A0AB34KMB5</accession>
<evidence type="ECO:0000313" key="11">
    <source>
        <dbReference type="EMBL" id="KAL1584951.1"/>
    </source>
</evidence>
<dbReference type="Gene3D" id="3.20.20.80">
    <property type="entry name" value="Glycosidases"/>
    <property type="match status" value="1"/>
</dbReference>
<dbReference type="SMART" id="SM01029">
    <property type="entry name" value="BetaGal_dom2"/>
    <property type="match status" value="1"/>
</dbReference>
<dbReference type="GeneID" id="96007599"/>
<dbReference type="InterPro" id="IPR031330">
    <property type="entry name" value="Gly_Hdrlase_35_cat"/>
</dbReference>
<dbReference type="InterPro" id="IPR001944">
    <property type="entry name" value="Glycoside_Hdrlase_35"/>
</dbReference>
<gene>
    <name evidence="11" type="ORF">WHR41_06156</name>
</gene>
<proteinExistence type="inferred from homology"/>
<comment type="similarity">
    <text evidence="2 8">Belongs to the glycosyl hydrolase 35 family.</text>
</comment>
<dbReference type="PANTHER" id="PTHR23421">
    <property type="entry name" value="BETA-GALACTOSIDASE RELATED"/>
    <property type="match status" value="1"/>
</dbReference>
<dbReference type="SUPFAM" id="SSF49785">
    <property type="entry name" value="Galactose-binding domain-like"/>
    <property type="match status" value="2"/>
</dbReference>
<comment type="catalytic activity">
    <reaction evidence="1">
        <text>Hydrolysis of terminal non-reducing beta-D-galactose residues in beta-D-galactosides.</text>
        <dbReference type="EC" id="3.2.1.23"/>
    </reaction>
</comment>
<comment type="caution">
    <text evidence="11">The sequence shown here is derived from an EMBL/GenBank/DDBJ whole genome shotgun (WGS) entry which is preliminary data.</text>
</comment>
<protein>
    <recommendedName>
        <fullName evidence="3">beta-galactosidase</fullName>
        <ecNumber evidence="3">3.2.1.23</ecNumber>
    </recommendedName>
</protein>
<dbReference type="InterPro" id="IPR008979">
    <property type="entry name" value="Galactose-bd-like_sf"/>
</dbReference>
<evidence type="ECO:0000256" key="4">
    <source>
        <dbReference type="ARBA" id="ARBA00022729"/>
    </source>
</evidence>
<reference evidence="11 12" key="1">
    <citation type="journal article" date="2020" name="Microbiol. Resour. Announc.">
        <title>Draft Genome Sequence of a Cladosporium Species Isolated from the Mesophotic Ascidian Didemnum maculosum.</title>
        <authorList>
            <person name="Gioti A."/>
            <person name="Siaperas R."/>
            <person name="Nikolaivits E."/>
            <person name="Le Goff G."/>
            <person name="Ouazzani J."/>
            <person name="Kotoulas G."/>
            <person name="Topakas E."/>
        </authorList>
    </citation>
    <scope>NUCLEOTIDE SEQUENCE [LARGE SCALE GENOMIC DNA]</scope>
    <source>
        <strain evidence="11 12">TM138-S3</strain>
    </source>
</reference>
<dbReference type="EMBL" id="JAAQHG020000022">
    <property type="protein sequence ID" value="KAL1584951.1"/>
    <property type="molecule type" value="Genomic_DNA"/>
</dbReference>
<feature type="domain" description="Beta-galactosidase" evidence="10">
    <location>
        <begin position="394"/>
        <end position="576"/>
    </location>
</feature>
<dbReference type="InterPro" id="IPR017853">
    <property type="entry name" value="GH"/>
</dbReference>
<dbReference type="GO" id="GO:0004565">
    <property type="term" value="F:beta-galactosidase activity"/>
    <property type="evidence" value="ECO:0007669"/>
    <property type="project" value="UniProtKB-EC"/>
</dbReference>
<dbReference type="Pfam" id="PF13364">
    <property type="entry name" value="BetaGal_ABD2"/>
    <property type="match status" value="2"/>
</dbReference>
<dbReference type="Pfam" id="PF10435">
    <property type="entry name" value="BetaGal_dom2"/>
    <property type="match status" value="1"/>
</dbReference>
<evidence type="ECO:0000313" key="12">
    <source>
        <dbReference type="Proteomes" id="UP000803884"/>
    </source>
</evidence>
<feature type="chain" id="PRO_5044258515" description="beta-galactosidase" evidence="9">
    <location>
        <begin position="18"/>
        <end position="1009"/>
    </location>
</feature>
<dbReference type="InterPro" id="IPR025972">
    <property type="entry name" value="BetaGal_dom3"/>
</dbReference>
<dbReference type="RefSeq" id="XP_069228057.1">
    <property type="nucleotide sequence ID" value="XM_069374761.1"/>
</dbReference>
<dbReference type="PRINTS" id="PR00742">
    <property type="entry name" value="GLHYDRLASE35"/>
</dbReference>
<dbReference type="GO" id="GO:0005975">
    <property type="term" value="P:carbohydrate metabolic process"/>
    <property type="evidence" value="ECO:0007669"/>
    <property type="project" value="InterPro"/>
</dbReference>
<dbReference type="AlphaFoldDB" id="A0AB34KMB5"/>
<dbReference type="InterPro" id="IPR025300">
    <property type="entry name" value="BetaGal_jelly_roll_dom"/>
</dbReference>
<evidence type="ECO:0000256" key="7">
    <source>
        <dbReference type="ARBA" id="ARBA00023295"/>
    </source>
</evidence>
<keyword evidence="12" id="KW-1185">Reference proteome</keyword>
<feature type="signal peptide" evidence="9">
    <location>
        <begin position="1"/>
        <end position="17"/>
    </location>
</feature>
<sequence length="1009" mass="110057">MRLSTLVAASAFSRALAQQWPLHDNGLNEAVQWDHYSLIVNGQRLFMWSGEIHYWRLPVPELWIDVLQKVKAAGFNTFSVYGNWGWHSPADGVLDFETGAHNFSRIFDIAKDLGLFVIFRPGPYVNAEANAGGFPGWLTTGEYGTLRNDDSRYMAAWEPYMEKMSEAVAPHMVTNGGNVILYQLENEYGNQWTDVAAKTPNNTGIAYMEQLEASVRSSSIDIPTLHNNPNLRTKSWSQDYDTVNAGGNVDLYSVDNYPSCWSCNLEECTSTNGFPPPFTVFDYATHFAETSPTQPSILAEFQGGSYNPWNGPAGGCVDNTGPEWANVFYRNNIGNKVAGVNLYMVFGGTTWGGLPMPTVGTSYDYSAPISEPRTVGDKYSETKLLGFFLRAAKDLTRIERGGNGTTNYTGNAAVFAQELYNVDGGARFYVAKHANTTLTGREAFRLRAKTSEGELTVPKHAAPIAIDGRQAKILVADFDAGGQKVVYATAEVLAVSVHDRKPVVAFWLPEGEAGEIYFRGVQRGRVASGDGSADVEFHKAGKGLIVSYVQNEGATVLTFDNGLRVLLMDRRTAYKTWQPELSNDPHSPLDQNVLVTGPYLVRTASQEKDTLALTGDWAAETALEVLAPSRVKKLTFNGKAVKVHKTKYGSLKGSLSAPKVTIETITSSLPSLSDWKVADNLPERLPSYDDSSAAWVPANKTSTLNPRQPDTLPVLYADEYGFHAQNILWRGRFSANNSSSTPTGVFLDVIGGTSHGWSAWLNGAFLGSTFGNVTLPQTNRTLPFGNATKQGENVLLVLQDNMGHDQTTGALNPRGILNATLLGGSSPSSFSSWVVAGKAGGHANIDPVRSTYNEGGLAAERLGWHLPGFDDSDWESGSPAQAFAEPGARFYRTVFPLEVPRGYDVSMAFELAPGRERSALRAQLYVNGYMFGKFLPHVGNQVEFPVPPGILNYAGDNTIGLSIWNQDEASASVSVGMKVLGVYESSLDTAGLDTEYLRPGWEEDRLQYA</sequence>
<organism evidence="11 12">
    <name type="scientific">Cladosporium halotolerans</name>
    <dbReference type="NCBI Taxonomy" id="1052096"/>
    <lineage>
        <taxon>Eukaryota</taxon>
        <taxon>Fungi</taxon>
        <taxon>Dikarya</taxon>
        <taxon>Ascomycota</taxon>
        <taxon>Pezizomycotina</taxon>
        <taxon>Dothideomycetes</taxon>
        <taxon>Dothideomycetidae</taxon>
        <taxon>Cladosporiales</taxon>
        <taxon>Cladosporiaceae</taxon>
        <taxon>Cladosporium</taxon>
    </lineage>
</organism>
<evidence type="ECO:0000256" key="1">
    <source>
        <dbReference type="ARBA" id="ARBA00001412"/>
    </source>
</evidence>
<evidence type="ECO:0000259" key="10">
    <source>
        <dbReference type="SMART" id="SM01029"/>
    </source>
</evidence>
<dbReference type="SUPFAM" id="SSF51445">
    <property type="entry name" value="(Trans)glycosidases"/>
    <property type="match status" value="1"/>
</dbReference>
<keyword evidence="6" id="KW-0325">Glycoprotein</keyword>
<dbReference type="FunFam" id="3.20.20.80:FF:000040">
    <property type="entry name" value="Beta-galactosidase A"/>
    <property type="match status" value="1"/>
</dbReference>
<dbReference type="SUPFAM" id="SSF117100">
    <property type="entry name" value="Beta-galactosidase LacA, domain 3"/>
    <property type="match status" value="1"/>
</dbReference>
<evidence type="ECO:0000256" key="3">
    <source>
        <dbReference type="ARBA" id="ARBA00012756"/>
    </source>
</evidence>
<dbReference type="InterPro" id="IPR037110">
    <property type="entry name" value="Betagal_dom2_sf"/>
</dbReference>
<name>A0AB34KMB5_9PEZI</name>
<evidence type="ECO:0000256" key="2">
    <source>
        <dbReference type="ARBA" id="ARBA00009809"/>
    </source>
</evidence>
<keyword evidence="4 9" id="KW-0732">Signal</keyword>
<dbReference type="InterPro" id="IPR036833">
    <property type="entry name" value="BetaGal_dom3_sf"/>
</dbReference>
<dbReference type="Gene3D" id="2.102.20.10">
    <property type="entry name" value="Beta-galactosidase, domain 2"/>
    <property type="match status" value="1"/>
</dbReference>
<dbReference type="SUPFAM" id="SSF51011">
    <property type="entry name" value="Glycosyl hydrolase domain"/>
    <property type="match status" value="1"/>
</dbReference>
<evidence type="ECO:0000256" key="6">
    <source>
        <dbReference type="ARBA" id="ARBA00023180"/>
    </source>
</evidence>
<dbReference type="Gene3D" id="2.60.390.10">
    <property type="entry name" value="Beta-galactosidase, domain 3"/>
    <property type="match status" value="1"/>
</dbReference>